<keyword evidence="5 8" id="KW-0812">Transmembrane</keyword>
<feature type="transmembrane region" description="Helical" evidence="8">
    <location>
        <begin position="206"/>
        <end position="224"/>
    </location>
</feature>
<evidence type="ECO:0000259" key="9">
    <source>
        <dbReference type="Pfam" id="PF13231"/>
    </source>
</evidence>
<evidence type="ECO:0000256" key="1">
    <source>
        <dbReference type="ARBA" id="ARBA00004651"/>
    </source>
</evidence>
<evidence type="ECO:0000313" key="11">
    <source>
        <dbReference type="Proteomes" id="UP000027981"/>
    </source>
</evidence>
<evidence type="ECO:0000256" key="7">
    <source>
        <dbReference type="ARBA" id="ARBA00023136"/>
    </source>
</evidence>
<evidence type="ECO:0000256" key="8">
    <source>
        <dbReference type="SAM" id="Phobius"/>
    </source>
</evidence>
<proteinExistence type="predicted"/>
<keyword evidence="11" id="KW-1185">Reference proteome</keyword>
<feature type="transmembrane region" description="Helical" evidence="8">
    <location>
        <begin position="145"/>
        <end position="162"/>
    </location>
</feature>
<feature type="transmembrane region" description="Helical" evidence="8">
    <location>
        <begin position="390"/>
        <end position="414"/>
    </location>
</feature>
<evidence type="ECO:0000256" key="3">
    <source>
        <dbReference type="ARBA" id="ARBA00022676"/>
    </source>
</evidence>
<reference evidence="10 11" key="2">
    <citation type="journal article" date="2015" name="Genome Announc.">
        <title>Complete Genome Sequence of Hyperthermophilic Piezophilic Archaeon Palaeococcus pacificus DY20341T, Isolated from Deep-Sea Hydrothermal Sediments.</title>
        <authorList>
            <person name="Zeng X."/>
            <person name="Jebbar M."/>
            <person name="Shao Z."/>
        </authorList>
    </citation>
    <scope>NUCLEOTIDE SEQUENCE [LARGE SCALE GENOMIC DNA]</scope>
    <source>
        <strain evidence="10 11">DY20341</strain>
    </source>
</reference>
<gene>
    <name evidence="10" type="ORF">PAP_07285</name>
</gene>
<evidence type="ECO:0000256" key="6">
    <source>
        <dbReference type="ARBA" id="ARBA00022989"/>
    </source>
</evidence>
<protein>
    <recommendedName>
        <fullName evidence="9">Glycosyltransferase RgtA/B/C/D-like domain-containing protein</fullName>
    </recommendedName>
</protein>
<dbReference type="STRING" id="1343739.PAP_07285"/>
<dbReference type="InterPro" id="IPR050297">
    <property type="entry name" value="LipidA_mod_glycosyltrf_83"/>
</dbReference>
<dbReference type="OrthoDB" id="101840at2157"/>
<feature type="transmembrane region" description="Helical" evidence="8">
    <location>
        <begin position="327"/>
        <end position="346"/>
    </location>
</feature>
<feature type="transmembrane region" description="Helical" evidence="8">
    <location>
        <begin position="358"/>
        <end position="378"/>
    </location>
</feature>
<feature type="transmembrane region" description="Helical" evidence="8">
    <location>
        <begin position="12"/>
        <end position="31"/>
    </location>
</feature>
<dbReference type="PANTHER" id="PTHR33908">
    <property type="entry name" value="MANNOSYLTRANSFERASE YKCB-RELATED"/>
    <property type="match status" value="1"/>
</dbReference>
<name>A0A075LV30_9EURY</name>
<dbReference type="GO" id="GO:0005886">
    <property type="term" value="C:plasma membrane"/>
    <property type="evidence" value="ECO:0007669"/>
    <property type="project" value="UniProtKB-SubCell"/>
</dbReference>
<evidence type="ECO:0000256" key="4">
    <source>
        <dbReference type="ARBA" id="ARBA00022679"/>
    </source>
</evidence>
<feature type="transmembrane region" description="Helical" evidence="8">
    <location>
        <begin position="303"/>
        <end position="321"/>
    </location>
</feature>
<feature type="transmembrane region" description="Helical" evidence="8">
    <location>
        <begin position="169"/>
        <end position="186"/>
    </location>
</feature>
<feature type="transmembrane region" description="Helical" evidence="8">
    <location>
        <begin position="263"/>
        <end position="282"/>
    </location>
</feature>
<evidence type="ECO:0000256" key="5">
    <source>
        <dbReference type="ARBA" id="ARBA00022692"/>
    </source>
</evidence>
<organism evidence="10 11">
    <name type="scientific">Palaeococcus pacificus DY20341</name>
    <dbReference type="NCBI Taxonomy" id="1343739"/>
    <lineage>
        <taxon>Archaea</taxon>
        <taxon>Methanobacteriati</taxon>
        <taxon>Methanobacteriota</taxon>
        <taxon>Thermococci</taxon>
        <taxon>Thermococcales</taxon>
        <taxon>Thermococcaceae</taxon>
        <taxon>Palaeococcus</taxon>
    </lineage>
</organism>
<dbReference type="KEGG" id="ppac:PAP_07285"/>
<keyword evidence="4" id="KW-0808">Transferase</keyword>
<dbReference type="GeneID" id="24842567"/>
<dbReference type="EMBL" id="CP006019">
    <property type="protein sequence ID" value="AIF69847.1"/>
    <property type="molecule type" value="Genomic_DNA"/>
</dbReference>
<dbReference type="GO" id="GO:0016763">
    <property type="term" value="F:pentosyltransferase activity"/>
    <property type="evidence" value="ECO:0007669"/>
    <property type="project" value="TreeGrafter"/>
</dbReference>
<dbReference type="InterPro" id="IPR038731">
    <property type="entry name" value="RgtA/B/C-like"/>
</dbReference>
<feature type="transmembrane region" description="Helical" evidence="8">
    <location>
        <begin position="236"/>
        <end position="257"/>
    </location>
</feature>
<keyword evidence="3" id="KW-0328">Glycosyltransferase</keyword>
<dbReference type="PANTHER" id="PTHR33908:SF11">
    <property type="entry name" value="MEMBRANE PROTEIN"/>
    <property type="match status" value="1"/>
</dbReference>
<dbReference type="GO" id="GO:0008610">
    <property type="term" value="P:lipid biosynthetic process"/>
    <property type="evidence" value="ECO:0007669"/>
    <property type="project" value="UniProtKB-ARBA"/>
</dbReference>
<dbReference type="Pfam" id="PF13231">
    <property type="entry name" value="PMT_2"/>
    <property type="match status" value="1"/>
</dbReference>
<dbReference type="AlphaFoldDB" id="A0A075LV30"/>
<keyword evidence="7 8" id="KW-0472">Membrane</keyword>
<dbReference type="Proteomes" id="UP000027981">
    <property type="component" value="Chromosome"/>
</dbReference>
<comment type="subcellular location">
    <subcellularLocation>
        <location evidence="1">Cell membrane</location>
        <topology evidence="1">Multi-pass membrane protein</topology>
    </subcellularLocation>
</comment>
<accession>A0A075LV30</accession>
<feature type="transmembrane region" description="Helical" evidence="8">
    <location>
        <begin position="118"/>
        <end position="139"/>
    </location>
</feature>
<sequence length="429" mass="49026">MRKFEDPEARYLLMTLIIAFIVFSAVLVVPIKLIEPDDITYYAAMKAFSQGKITVSRSELLELQRDASYEELIGVSNLAGKHLGIQYVRIDVDEYALEKAPGYAFILAFFHKLGLERIVNLVFGLFGLIVFYKLISLAYNPKTAFVSSLILLFNATFLGMLYRIYMSDFASMVFVLIGVAFYYMGLEKESKTLAVLSGLALGSSVAIRYTNAVIYSALFLYAVWFLRKGTKKPLRYLGILLLGSIPPVILLMIYHYTVFGGPFRVGYAYTIGYTNFAFQFLLKGEWHRAFAILLRNFLVHPKLLFEGFPSIFLLPVGLYFARKSRLTPLLFLWFLAYFGLYFQYDWLRADAYIFQMRFYLPFAPVLAALAGVLIASILDEKTPKEIRALGYTLFGFILLVDLSSFASFVARYVLNFRFEQPLLPPPFRP</sequence>
<evidence type="ECO:0000256" key="2">
    <source>
        <dbReference type="ARBA" id="ARBA00022475"/>
    </source>
</evidence>
<dbReference type="HOGENOM" id="CLU_626460_0_0_2"/>
<dbReference type="eggNOG" id="arCOG04615">
    <property type="taxonomic scope" value="Archaea"/>
</dbReference>
<keyword evidence="2" id="KW-1003">Cell membrane</keyword>
<dbReference type="RefSeq" id="WP_048165362.1">
    <property type="nucleotide sequence ID" value="NZ_CP006019.1"/>
</dbReference>
<reference evidence="11" key="1">
    <citation type="submission" date="2013-06" db="EMBL/GenBank/DDBJ databases">
        <title>Complete Genome Sequence of Hyperthermophilic Palaeococcus pacificus DY20341T, Isolated from a Deep-Sea Hydrothermal Sediments.</title>
        <authorList>
            <person name="Zeng X."/>
            <person name="Shao Z."/>
        </authorList>
    </citation>
    <scope>NUCLEOTIDE SEQUENCE [LARGE SCALE GENOMIC DNA]</scope>
    <source>
        <strain evidence="11">DY20341</strain>
    </source>
</reference>
<evidence type="ECO:0000313" key="10">
    <source>
        <dbReference type="EMBL" id="AIF69847.1"/>
    </source>
</evidence>
<feature type="domain" description="Glycosyltransferase RgtA/B/C/D-like" evidence="9">
    <location>
        <begin position="99"/>
        <end position="241"/>
    </location>
</feature>
<keyword evidence="6 8" id="KW-1133">Transmembrane helix</keyword>